<evidence type="ECO:0000313" key="2">
    <source>
        <dbReference type="Proteomes" id="UP000008888"/>
    </source>
</evidence>
<reference evidence="2" key="3">
    <citation type="submission" date="2011-05" db="EMBL/GenBank/DDBJ databases">
        <title>Complete sequence of Methylomonas methanica MC09.</title>
        <authorList>
            <consortium name="US DOE Joint Genome Institute"/>
            <person name="Lucas S."/>
            <person name="Han J."/>
            <person name="Lapidus A."/>
            <person name="Cheng J.-F."/>
            <person name="Goodwin L."/>
            <person name="Pitluck S."/>
            <person name="Peters L."/>
            <person name="Mikhailova N."/>
            <person name="Teshima H."/>
            <person name="Han C."/>
            <person name="Tapia R."/>
            <person name="Land M."/>
            <person name="Hauser L."/>
            <person name="Kyrpides N."/>
            <person name="Ivanova N."/>
            <person name="Pagani I."/>
            <person name="Stein L."/>
            <person name="Woyke T."/>
        </authorList>
    </citation>
    <scope>NUCLEOTIDE SEQUENCE [LARGE SCALE GENOMIC DNA]</scope>
    <source>
        <strain evidence="2">MC09</strain>
    </source>
</reference>
<dbReference type="KEGG" id="mmt:Metme_3970"/>
<reference evidence="1 2" key="1">
    <citation type="journal article" date="2011" name="J. Bacteriol.">
        <title>Complete Genome Sequence of the Aerobic Marine Methanotroph Methylomonas methanica MC09.</title>
        <authorList>
            <person name="Boden R."/>
            <person name="Cunliffe M."/>
            <person name="Scanlan J."/>
            <person name="Moussard H."/>
            <person name="Kits K.D."/>
            <person name="Klotz M.G."/>
            <person name="Jetten M.S."/>
            <person name="Vuilleumier S."/>
            <person name="Han J."/>
            <person name="Peters L."/>
            <person name="Mikhailova N."/>
            <person name="Teshima H."/>
            <person name="Tapia R."/>
            <person name="Kyrpides N."/>
            <person name="Ivanova N."/>
            <person name="Pagani I."/>
            <person name="Cheng J.F."/>
            <person name="Goodwin L."/>
            <person name="Han C."/>
            <person name="Hauser L."/>
            <person name="Land M.L."/>
            <person name="Lapidus A."/>
            <person name="Lucas S."/>
            <person name="Pitluck S."/>
            <person name="Woyke T."/>
            <person name="Stein L."/>
            <person name="Murrell J.C."/>
        </authorList>
    </citation>
    <scope>NUCLEOTIDE SEQUENCE [LARGE SCALE GENOMIC DNA]</scope>
    <source>
        <strain evidence="1 2">MC09</strain>
    </source>
</reference>
<keyword evidence="2" id="KW-1185">Reference proteome</keyword>
<protein>
    <submittedName>
        <fullName evidence="1">Uncharacterized protein</fullName>
    </submittedName>
</protein>
<name>F9ZZD1_METMM</name>
<dbReference type="OrthoDB" id="9902456at2"/>
<dbReference type="RefSeq" id="WP_013820540.1">
    <property type="nucleotide sequence ID" value="NC_015572.1"/>
</dbReference>
<evidence type="ECO:0000313" key="1">
    <source>
        <dbReference type="EMBL" id="AEG02324.1"/>
    </source>
</evidence>
<sequence length="66" mass="6773">MVGSVSGGNASALIAAFLKKASARQDLDVSLVKKAQDQEKMQGEAALKLIESAANISASGKVDVRV</sequence>
<dbReference type="HOGENOM" id="CLU_2826258_0_0_6"/>
<reference key="2">
    <citation type="submission" date="2011-05" db="EMBL/GenBank/DDBJ databases">
        <title>Complete genome sequence of the aerobic marine methanotroph Methylomonas methanica MC09.</title>
        <authorList>
            <person name="Boden R."/>
            <person name="Cunliffe M."/>
            <person name="Scanlan J."/>
            <person name="Moussard H."/>
            <person name="Kits K.D."/>
            <person name="Klotz M."/>
            <person name="Jetten M."/>
            <person name="Vuilleumier S."/>
            <person name="Han J."/>
            <person name="Peters L."/>
            <person name="Mikhailova N."/>
            <person name="Teshima H."/>
            <person name="Tapia R."/>
            <person name="Kyrpides N."/>
            <person name="Ivanova N."/>
            <person name="Pagani I."/>
            <person name="Cheng J.-F."/>
            <person name="Goodwin L."/>
            <person name="Han C."/>
            <person name="Hauser L."/>
            <person name="Land M."/>
            <person name="Lapidus A."/>
            <person name="Lucas S."/>
            <person name="Pitluck S."/>
            <person name="Woyke T."/>
            <person name="Stein L.Y."/>
            <person name="Murrell C."/>
        </authorList>
    </citation>
    <scope>NUCLEOTIDE SEQUENCE</scope>
    <source>
        <strain>MC09</strain>
    </source>
</reference>
<dbReference type="AlphaFoldDB" id="F9ZZD1"/>
<dbReference type="Proteomes" id="UP000008888">
    <property type="component" value="Chromosome"/>
</dbReference>
<gene>
    <name evidence="1" type="ordered locus">Metme_3970</name>
</gene>
<dbReference type="EMBL" id="CP002738">
    <property type="protein sequence ID" value="AEG02324.1"/>
    <property type="molecule type" value="Genomic_DNA"/>
</dbReference>
<dbReference type="eggNOG" id="ENOG5031Q03">
    <property type="taxonomic scope" value="Bacteria"/>
</dbReference>
<dbReference type="STRING" id="857087.Metme_3970"/>
<proteinExistence type="predicted"/>
<accession>F9ZZD1</accession>
<organism evidence="1 2">
    <name type="scientific">Methylomonas methanica (strain DSM 25384 / MC09)</name>
    <dbReference type="NCBI Taxonomy" id="857087"/>
    <lineage>
        <taxon>Bacteria</taxon>
        <taxon>Pseudomonadati</taxon>
        <taxon>Pseudomonadota</taxon>
        <taxon>Gammaproteobacteria</taxon>
        <taxon>Methylococcales</taxon>
        <taxon>Methylococcaceae</taxon>
        <taxon>Methylomonas</taxon>
    </lineage>
</organism>